<accession>A0A330L9U5</accession>
<keyword evidence="4 5" id="KW-0413">Isomerase</keyword>
<dbReference type="RefSeq" id="WP_121990881.1">
    <property type="nucleotide sequence ID" value="NZ_OUNR01000022.1"/>
</dbReference>
<dbReference type="InterPro" id="IPR002130">
    <property type="entry name" value="Cyclophilin-type_PPIase_dom"/>
</dbReference>
<organism evidence="8 9">
    <name type="scientific">Nitrospira lenta</name>
    <dbReference type="NCBI Taxonomy" id="1436998"/>
    <lineage>
        <taxon>Bacteria</taxon>
        <taxon>Pseudomonadati</taxon>
        <taxon>Nitrospirota</taxon>
        <taxon>Nitrospiria</taxon>
        <taxon>Nitrospirales</taxon>
        <taxon>Nitrospiraceae</taxon>
        <taxon>Nitrospira</taxon>
    </lineage>
</organism>
<evidence type="ECO:0000313" key="8">
    <source>
        <dbReference type="EMBL" id="SPP66759.1"/>
    </source>
</evidence>
<feature type="domain" description="PPIase cyclophilin-type" evidence="7">
    <location>
        <begin position="11"/>
        <end position="164"/>
    </location>
</feature>
<dbReference type="PIRSF" id="PIRSF001467">
    <property type="entry name" value="Peptidylpro_ismrse"/>
    <property type="match status" value="1"/>
</dbReference>
<keyword evidence="3 5" id="KW-0697">Rotamase</keyword>
<dbReference type="InParanoid" id="A0A330L9U5"/>
<dbReference type="PROSITE" id="PS00170">
    <property type="entry name" value="CSA_PPIASE_1"/>
    <property type="match status" value="1"/>
</dbReference>
<dbReference type="Proteomes" id="UP000248168">
    <property type="component" value="Unassembled WGS sequence"/>
</dbReference>
<evidence type="ECO:0000256" key="4">
    <source>
        <dbReference type="ARBA" id="ARBA00023235"/>
    </source>
</evidence>
<dbReference type="SUPFAM" id="SSF50891">
    <property type="entry name" value="Cyclophilin-like"/>
    <property type="match status" value="1"/>
</dbReference>
<dbReference type="InterPro" id="IPR020892">
    <property type="entry name" value="Cyclophilin-type_PPIase_CS"/>
</dbReference>
<dbReference type="PANTHER" id="PTHR45625:SF4">
    <property type="entry name" value="PEPTIDYLPROLYL ISOMERASE DOMAIN AND WD REPEAT-CONTAINING PROTEIN 1"/>
    <property type="match status" value="1"/>
</dbReference>
<evidence type="ECO:0000256" key="3">
    <source>
        <dbReference type="ARBA" id="ARBA00023110"/>
    </source>
</evidence>
<evidence type="ECO:0000259" key="7">
    <source>
        <dbReference type="PROSITE" id="PS50072"/>
    </source>
</evidence>
<gene>
    <name evidence="8" type="primary">ppiB</name>
    <name evidence="8" type="ORF">NITLEN_90014</name>
</gene>
<evidence type="ECO:0000256" key="6">
    <source>
        <dbReference type="SAM" id="MobiDB-lite"/>
    </source>
</evidence>
<protein>
    <recommendedName>
        <fullName evidence="5">Peptidyl-prolyl cis-trans isomerase</fullName>
        <shortName evidence="5">PPIase</shortName>
        <ecNumber evidence="5">5.2.1.8</ecNumber>
    </recommendedName>
</protein>
<comment type="catalytic activity">
    <reaction evidence="5">
        <text>[protein]-peptidylproline (omega=180) = [protein]-peptidylproline (omega=0)</text>
        <dbReference type="Rhea" id="RHEA:16237"/>
        <dbReference type="Rhea" id="RHEA-COMP:10747"/>
        <dbReference type="Rhea" id="RHEA-COMP:10748"/>
        <dbReference type="ChEBI" id="CHEBI:83833"/>
        <dbReference type="ChEBI" id="CHEBI:83834"/>
        <dbReference type="EC" id="5.2.1.8"/>
    </reaction>
</comment>
<comment type="similarity">
    <text evidence="2 5">Belongs to the cyclophilin-type PPIase family.</text>
</comment>
<dbReference type="Pfam" id="PF00160">
    <property type="entry name" value="Pro_isomerase"/>
    <property type="match status" value="1"/>
</dbReference>
<dbReference type="InterPro" id="IPR044666">
    <property type="entry name" value="Cyclophilin_A-like"/>
</dbReference>
<dbReference type="EC" id="5.2.1.8" evidence="5"/>
<dbReference type="EMBL" id="OUNR01000022">
    <property type="protein sequence ID" value="SPP66759.1"/>
    <property type="molecule type" value="Genomic_DNA"/>
</dbReference>
<sequence>MADAGNTTKATISVASKGQALGDIVLNFFPDVAPGHVKNFIDLAKKGFYNGTTFHRVIPGFMIQGGDPNSKNPDRSTHGMGGPGHKVKAEFNSKPHKRGIVSMARSNDPDSAGSQFFVCVADANFLDWQYTVFGEVVSGMDVVDKVVGMKRDGNDNPFERVEMTVAITE</sequence>
<proteinExistence type="inferred from homology"/>
<name>A0A330L9U5_9BACT</name>
<evidence type="ECO:0000256" key="1">
    <source>
        <dbReference type="ARBA" id="ARBA00002388"/>
    </source>
</evidence>
<comment type="function">
    <text evidence="1 5">PPIases accelerate the folding of proteins. It catalyzes the cis-trans isomerization of proline imidic peptide bonds in oligopeptides.</text>
</comment>
<evidence type="ECO:0000256" key="2">
    <source>
        <dbReference type="ARBA" id="ARBA00007365"/>
    </source>
</evidence>
<dbReference type="GO" id="GO:0006457">
    <property type="term" value="P:protein folding"/>
    <property type="evidence" value="ECO:0007669"/>
    <property type="project" value="InterPro"/>
</dbReference>
<reference evidence="9" key="1">
    <citation type="submission" date="2018-04" db="EMBL/GenBank/DDBJ databases">
        <authorList>
            <person name="Lucker S."/>
            <person name="Sakoula D."/>
        </authorList>
    </citation>
    <scope>NUCLEOTIDE SEQUENCE [LARGE SCALE GENOMIC DNA]</scope>
</reference>
<dbReference type="CDD" id="cd00317">
    <property type="entry name" value="cyclophilin"/>
    <property type="match status" value="1"/>
</dbReference>
<evidence type="ECO:0000256" key="5">
    <source>
        <dbReference type="RuleBase" id="RU363019"/>
    </source>
</evidence>
<dbReference type="InterPro" id="IPR024936">
    <property type="entry name" value="Cyclophilin-type_PPIase"/>
</dbReference>
<keyword evidence="9" id="KW-1185">Reference proteome</keyword>
<evidence type="ECO:0000313" key="9">
    <source>
        <dbReference type="Proteomes" id="UP000248168"/>
    </source>
</evidence>
<dbReference type="GO" id="GO:0003755">
    <property type="term" value="F:peptidyl-prolyl cis-trans isomerase activity"/>
    <property type="evidence" value="ECO:0007669"/>
    <property type="project" value="UniProtKB-UniRule"/>
</dbReference>
<dbReference type="OrthoDB" id="270889at2"/>
<feature type="region of interest" description="Disordered" evidence="6">
    <location>
        <begin position="64"/>
        <end position="90"/>
    </location>
</feature>
<dbReference type="InterPro" id="IPR029000">
    <property type="entry name" value="Cyclophilin-like_dom_sf"/>
</dbReference>
<dbReference type="PRINTS" id="PR00153">
    <property type="entry name" value="CSAPPISMRASE"/>
</dbReference>
<dbReference type="PANTHER" id="PTHR45625">
    <property type="entry name" value="PEPTIDYL-PROLYL CIS-TRANS ISOMERASE-RELATED"/>
    <property type="match status" value="1"/>
</dbReference>
<dbReference type="FunCoup" id="A0A330L9U5">
    <property type="interactions" value="420"/>
</dbReference>
<dbReference type="AlphaFoldDB" id="A0A330L9U5"/>
<dbReference type="Gene3D" id="2.40.100.10">
    <property type="entry name" value="Cyclophilin-like"/>
    <property type="match status" value="1"/>
</dbReference>
<dbReference type="PROSITE" id="PS50072">
    <property type="entry name" value="CSA_PPIASE_2"/>
    <property type="match status" value="1"/>
</dbReference>